<evidence type="ECO:0000256" key="11">
    <source>
        <dbReference type="ARBA" id="ARBA00068150"/>
    </source>
</evidence>
<dbReference type="FunFam" id="1.10.287.130:FF:000002">
    <property type="entry name" value="Two-component osmosensing histidine kinase"/>
    <property type="match status" value="1"/>
</dbReference>
<dbReference type="SMART" id="SM00388">
    <property type="entry name" value="HisKA"/>
    <property type="match status" value="1"/>
</dbReference>
<dbReference type="GO" id="GO:0016020">
    <property type="term" value="C:membrane"/>
    <property type="evidence" value="ECO:0007669"/>
    <property type="project" value="UniProtKB-SubCell"/>
</dbReference>
<dbReference type="SUPFAM" id="SSF158472">
    <property type="entry name" value="HAMP domain-like"/>
    <property type="match status" value="1"/>
</dbReference>
<dbReference type="Gene3D" id="6.10.340.10">
    <property type="match status" value="1"/>
</dbReference>
<dbReference type="InterPro" id="IPR003594">
    <property type="entry name" value="HATPase_dom"/>
</dbReference>
<dbReference type="InterPro" id="IPR001789">
    <property type="entry name" value="Sig_transdc_resp-reg_receiver"/>
</dbReference>
<dbReference type="Gene3D" id="1.10.287.130">
    <property type="match status" value="1"/>
</dbReference>
<feature type="modified residue" description="4-aspartylphosphate" evidence="12">
    <location>
        <position position="566"/>
    </location>
</feature>
<dbReference type="GO" id="GO:0005524">
    <property type="term" value="F:ATP binding"/>
    <property type="evidence" value="ECO:0007669"/>
    <property type="project" value="UniProtKB-KW"/>
</dbReference>
<evidence type="ECO:0000256" key="6">
    <source>
        <dbReference type="ARBA" id="ARBA00022741"/>
    </source>
</evidence>
<evidence type="ECO:0000256" key="9">
    <source>
        <dbReference type="ARBA" id="ARBA00023012"/>
    </source>
</evidence>
<keyword evidence="13" id="KW-1133">Transmembrane helix</keyword>
<dbReference type="Pfam" id="PF00512">
    <property type="entry name" value="HisKA"/>
    <property type="match status" value="1"/>
</dbReference>
<dbReference type="SUPFAM" id="SSF52172">
    <property type="entry name" value="CheY-like"/>
    <property type="match status" value="1"/>
</dbReference>
<sequence length="637" mass="67836">MLRRLPFRLKLFSLAALALVALATALTVIQDRLVLRVLEAQFESRAAAARPILEAALAAPLAERDFATIQAIITESVNAGSFAHLVLLDATSQPVAAAGWDVARDGLPRHQTVPLDLPGSASRMVYEAAITMAGQPLGTLHFGISLEPIEAAHAALVTGGIVAAILCVALLVPIVELGSRWLFRPLRRLEAAAAAIQGGDYDTPLDPRALRAQGGTGGGDEIARLGSTFIAMAAALRERLEALSASEARQRALLEEARLREVLLRNAKDQAEVATRAKSEFLANMSHEVRTPLNGILGMAQILSTSELNEADREAVQVILESGNLLLGIINDILDISRLESGRVTIEAAPAETVGMLTQPLSALAAAASRKGLGWTLEMAPDLPRQVMADRMRVAQVLVNLAGNAVKFTESGEVRIRAQWQALPPGGRLRVEVADTGIGIPEEAWPRLFERFAQAEMSTTRRYGGSGLGLAICRQLVELMGGRIGFDSRPGRGSIFWFELPLGLPALARMDPPQGRRVLVVEPLPSHRTAAGALLRQLDHAATTVGDVEAAAEALRGQPFDLVMLDLDAAEAWQDAERLRALAATRGAVPIIGTTEQPEAGLRARAEAAGLAGVLAKPMRLRDLHPAIQAAVVTPAR</sequence>
<reference evidence="17 18" key="1">
    <citation type="submission" date="2020-02" db="EMBL/GenBank/DDBJ databases">
        <authorList>
            <person name="Kim H.M."/>
            <person name="Jeon C.O."/>
        </authorList>
    </citation>
    <scope>NUCLEOTIDE SEQUENCE [LARGE SCALE GENOMIC DNA]</scope>
    <source>
        <strain evidence="17 18">PeD5</strain>
    </source>
</reference>
<dbReference type="RefSeq" id="WP_164692315.1">
    <property type="nucleotide sequence ID" value="NZ_JAAIKB010000001.1"/>
</dbReference>
<evidence type="ECO:0000256" key="4">
    <source>
        <dbReference type="ARBA" id="ARBA00022553"/>
    </source>
</evidence>
<protein>
    <recommendedName>
        <fullName evidence="11">Sensory/regulatory protein RpfC</fullName>
        <ecNumber evidence="3">2.7.13.3</ecNumber>
    </recommendedName>
</protein>
<dbReference type="SUPFAM" id="SSF55874">
    <property type="entry name" value="ATPase domain of HSP90 chaperone/DNA topoisomerase II/histidine kinase"/>
    <property type="match status" value="1"/>
</dbReference>
<dbReference type="InterPro" id="IPR011006">
    <property type="entry name" value="CheY-like_superfamily"/>
</dbReference>
<keyword evidence="18" id="KW-1185">Reference proteome</keyword>
<dbReference type="InterPro" id="IPR005467">
    <property type="entry name" value="His_kinase_dom"/>
</dbReference>
<comment type="catalytic activity">
    <reaction evidence="1">
        <text>ATP + protein L-histidine = ADP + protein N-phospho-L-histidine.</text>
        <dbReference type="EC" id="2.7.13.3"/>
    </reaction>
</comment>
<dbReference type="InterPro" id="IPR003660">
    <property type="entry name" value="HAMP_dom"/>
</dbReference>
<evidence type="ECO:0000256" key="7">
    <source>
        <dbReference type="ARBA" id="ARBA00022777"/>
    </source>
</evidence>
<evidence type="ECO:0000313" key="18">
    <source>
        <dbReference type="Proteomes" id="UP000475385"/>
    </source>
</evidence>
<feature type="domain" description="Histidine kinase" evidence="14">
    <location>
        <begin position="284"/>
        <end position="504"/>
    </location>
</feature>
<dbReference type="SMART" id="SM00304">
    <property type="entry name" value="HAMP"/>
    <property type="match status" value="1"/>
</dbReference>
<keyword evidence="6" id="KW-0547">Nucleotide-binding</keyword>
<dbReference type="PANTHER" id="PTHR45339:SF5">
    <property type="entry name" value="HISTIDINE KINASE"/>
    <property type="match status" value="1"/>
</dbReference>
<dbReference type="InterPro" id="IPR036097">
    <property type="entry name" value="HisK_dim/P_sf"/>
</dbReference>
<dbReference type="Gene3D" id="3.40.50.2300">
    <property type="match status" value="1"/>
</dbReference>
<dbReference type="Gene3D" id="3.30.565.10">
    <property type="entry name" value="Histidine kinase-like ATPase, C-terminal domain"/>
    <property type="match status" value="1"/>
</dbReference>
<dbReference type="FunFam" id="3.30.565.10:FF:000010">
    <property type="entry name" value="Sensor histidine kinase RcsC"/>
    <property type="match status" value="1"/>
</dbReference>
<dbReference type="CDD" id="cd06225">
    <property type="entry name" value="HAMP"/>
    <property type="match status" value="1"/>
</dbReference>
<evidence type="ECO:0000313" key="17">
    <source>
        <dbReference type="EMBL" id="NGM18409.1"/>
    </source>
</evidence>
<dbReference type="SUPFAM" id="SSF47384">
    <property type="entry name" value="Homodimeric domain of signal transducing histidine kinase"/>
    <property type="match status" value="1"/>
</dbReference>
<dbReference type="CDD" id="cd00082">
    <property type="entry name" value="HisKA"/>
    <property type="match status" value="1"/>
</dbReference>
<dbReference type="Proteomes" id="UP000475385">
    <property type="component" value="Unassembled WGS sequence"/>
</dbReference>
<evidence type="ECO:0000259" key="14">
    <source>
        <dbReference type="PROSITE" id="PS50109"/>
    </source>
</evidence>
<feature type="domain" description="Response regulatory" evidence="15">
    <location>
        <begin position="517"/>
        <end position="632"/>
    </location>
</feature>
<dbReference type="CDD" id="cd16922">
    <property type="entry name" value="HATPase_EvgS-ArcB-TorS-like"/>
    <property type="match status" value="1"/>
</dbReference>
<dbReference type="PANTHER" id="PTHR45339">
    <property type="entry name" value="HYBRID SIGNAL TRANSDUCTION HISTIDINE KINASE J"/>
    <property type="match status" value="1"/>
</dbReference>
<dbReference type="PROSITE" id="PS50109">
    <property type="entry name" value="HIS_KIN"/>
    <property type="match status" value="1"/>
</dbReference>
<keyword evidence="8" id="KW-0067">ATP-binding</keyword>
<evidence type="ECO:0000256" key="1">
    <source>
        <dbReference type="ARBA" id="ARBA00000085"/>
    </source>
</evidence>
<dbReference type="GO" id="GO:0000155">
    <property type="term" value="F:phosphorelay sensor kinase activity"/>
    <property type="evidence" value="ECO:0007669"/>
    <property type="project" value="InterPro"/>
</dbReference>
<dbReference type="Pfam" id="PF00672">
    <property type="entry name" value="HAMP"/>
    <property type="match status" value="1"/>
</dbReference>
<keyword evidence="13" id="KW-0812">Transmembrane</keyword>
<keyword evidence="5" id="KW-0808">Transferase</keyword>
<proteinExistence type="predicted"/>
<gene>
    <name evidence="17" type="ORF">G3576_00165</name>
</gene>
<evidence type="ECO:0000259" key="15">
    <source>
        <dbReference type="PROSITE" id="PS50110"/>
    </source>
</evidence>
<feature type="domain" description="HAMP" evidence="16">
    <location>
        <begin position="180"/>
        <end position="241"/>
    </location>
</feature>
<keyword evidence="4 12" id="KW-0597">Phosphoprotein</keyword>
<dbReference type="SMART" id="SM00387">
    <property type="entry name" value="HATPase_c"/>
    <property type="match status" value="1"/>
</dbReference>
<dbReference type="Pfam" id="PF00072">
    <property type="entry name" value="Response_reg"/>
    <property type="match status" value="1"/>
</dbReference>
<accession>A0A6M1LE56</accession>
<evidence type="ECO:0000256" key="3">
    <source>
        <dbReference type="ARBA" id="ARBA00012438"/>
    </source>
</evidence>
<reference evidence="17 18" key="2">
    <citation type="submission" date="2020-03" db="EMBL/GenBank/DDBJ databases">
        <title>Roseomonas stagni sp. nov., isolated from pond water in Japan.</title>
        <authorList>
            <person name="Furuhata K."/>
            <person name="Miyamoto H."/>
            <person name="Goto K."/>
        </authorList>
    </citation>
    <scope>NUCLEOTIDE SEQUENCE [LARGE SCALE GENOMIC DNA]</scope>
    <source>
        <strain evidence="17 18">PeD5</strain>
    </source>
</reference>
<dbReference type="EMBL" id="JAAIKB010000001">
    <property type="protein sequence ID" value="NGM18409.1"/>
    <property type="molecule type" value="Genomic_DNA"/>
</dbReference>
<evidence type="ECO:0000256" key="8">
    <source>
        <dbReference type="ARBA" id="ARBA00022840"/>
    </source>
</evidence>
<dbReference type="SMART" id="SM00448">
    <property type="entry name" value="REC"/>
    <property type="match status" value="1"/>
</dbReference>
<evidence type="ECO:0000259" key="16">
    <source>
        <dbReference type="PROSITE" id="PS50885"/>
    </source>
</evidence>
<dbReference type="InterPro" id="IPR036890">
    <property type="entry name" value="HATPase_C_sf"/>
</dbReference>
<dbReference type="Pfam" id="PF02518">
    <property type="entry name" value="HATPase_c"/>
    <property type="match status" value="1"/>
</dbReference>
<dbReference type="AlphaFoldDB" id="A0A6M1LE56"/>
<dbReference type="PROSITE" id="PS50110">
    <property type="entry name" value="RESPONSE_REGULATORY"/>
    <property type="match status" value="1"/>
</dbReference>
<evidence type="ECO:0000256" key="5">
    <source>
        <dbReference type="ARBA" id="ARBA00022679"/>
    </source>
</evidence>
<evidence type="ECO:0000256" key="13">
    <source>
        <dbReference type="SAM" id="Phobius"/>
    </source>
</evidence>
<comment type="subcellular location">
    <subcellularLocation>
        <location evidence="2">Membrane</location>
    </subcellularLocation>
</comment>
<name>A0A6M1LE56_9PROT</name>
<keyword evidence="7" id="KW-0418">Kinase</keyword>
<evidence type="ECO:0000256" key="10">
    <source>
        <dbReference type="ARBA" id="ARBA00064003"/>
    </source>
</evidence>
<evidence type="ECO:0000256" key="2">
    <source>
        <dbReference type="ARBA" id="ARBA00004370"/>
    </source>
</evidence>
<dbReference type="PRINTS" id="PR00344">
    <property type="entry name" value="BCTRLSENSOR"/>
</dbReference>
<dbReference type="InterPro" id="IPR003661">
    <property type="entry name" value="HisK_dim/P_dom"/>
</dbReference>
<comment type="subunit">
    <text evidence="10">At low DSF concentrations, interacts with RpfF.</text>
</comment>
<dbReference type="CDD" id="cd17546">
    <property type="entry name" value="REC_hyHK_CKI1_RcsC-like"/>
    <property type="match status" value="1"/>
</dbReference>
<dbReference type="InterPro" id="IPR004358">
    <property type="entry name" value="Sig_transdc_His_kin-like_C"/>
</dbReference>
<organism evidence="17 18">
    <name type="scientific">Falsiroseomonas algicola</name>
    <dbReference type="NCBI Taxonomy" id="2716930"/>
    <lineage>
        <taxon>Bacteria</taxon>
        <taxon>Pseudomonadati</taxon>
        <taxon>Pseudomonadota</taxon>
        <taxon>Alphaproteobacteria</taxon>
        <taxon>Acetobacterales</taxon>
        <taxon>Roseomonadaceae</taxon>
        <taxon>Falsiroseomonas</taxon>
    </lineage>
</organism>
<comment type="caution">
    <text evidence="17">The sequence shown here is derived from an EMBL/GenBank/DDBJ whole genome shotgun (WGS) entry which is preliminary data.</text>
</comment>
<evidence type="ECO:0000256" key="12">
    <source>
        <dbReference type="PROSITE-ProRule" id="PRU00169"/>
    </source>
</evidence>
<feature type="transmembrane region" description="Helical" evidence="13">
    <location>
        <begin position="154"/>
        <end position="178"/>
    </location>
</feature>
<keyword evidence="13" id="KW-0472">Membrane</keyword>
<dbReference type="EC" id="2.7.13.3" evidence="3"/>
<keyword evidence="9" id="KW-0902">Two-component regulatory system</keyword>
<dbReference type="PROSITE" id="PS50885">
    <property type="entry name" value="HAMP"/>
    <property type="match status" value="1"/>
</dbReference>